<dbReference type="AlphaFoldDB" id="A0A067MQC4"/>
<proteinExistence type="predicted"/>
<gene>
    <name evidence="1" type="ORF">BOTBODRAFT_32884</name>
</gene>
<evidence type="ECO:0000313" key="2">
    <source>
        <dbReference type="Proteomes" id="UP000027195"/>
    </source>
</evidence>
<protein>
    <submittedName>
        <fullName evidence="1">Uncharacterized protein</fullName>
    </submittedName>
</protein>
<dbReference type="Proteomes" id="UP000027195">
    <property type="component" value="Unassembled WGS sequence"/>
</dbReference>
<reference evidence="2" key="1">
    <citation type="journal article" date="2014" name="Proc. Natl. Acad. Sci. U.S.A.">
        <title>Extensive sampling of basidiomycete genomes demonstrates inadequacy of the white-rot/brown-rot paradigm for wood decay fungi.</title>
        <authorList>
            <person name="Riley R."/>
            <person name="Salamov A.A."/>
            <person name="Brown D.W."/>
            <person name="Nagy L.G."/>
            <person name="Floudas D."/>
            <person name="Held B.W."/>
            <person name="Levasseur A."/>
            <person name="Lombard V."/>
            <person name="Morin E."/>
            <person name="Otillar R."/>
            <person name="Lindquist E.A."/>
            <person name="Sun H."/>
            <person name="LaButti K.M."/>
            <person name="Schmutz J."/>
            <person name="Jabbour D."/>
            <person name="Luo H."/>
            <person name="Baker S.E."/>
            <person name="Pisabarro A.G."/>
            <person name="Walton J.D."/>
            <person name="Blanchette R.A."/>
            <person name="Henrissat B."/>
            <person name="Martin F."/>
            <person name="Cullen D."/>
            <person name="Hibbett D.S."/>
            <person name="Grigoriev I.V."/>
        </authorList>
    </citation>
    <scope>NUCLEOTIDE SEQUENCE [LARGE SCALE GENOMIC DNA]</scope>
    <source>
        <strain evidence="2">FD-172 SS1</strain>
    </source>
</reference>
<name>A0A067MQC4_BOTB1</name>
<dbReference type="EMBL" id="KL198039">
    <property type="protein sequence ID" value="KDQ14092.1"/>
    <property type="molecule type" value="Genomic_DNA"/>
</dbReference>
<accession>A0A067MQC4</accession>
<dbReference type="InParanoid" id="A0A067MQC4"/>
<sequence length="91" mass="10359">MPRVFMRGGLARGSFSLCNTVVVSAKSDIARLAKLDAEIFSSDSSRSAARITHRPSCIMLYVEYCDYNVEEACWIVSSFRNQRAHQDRRRP</sequence>
<organism evidence="1 2">
    <name type="scientific">Botryobasidium botryosum (strain FD-172 SS1)</name>
    <dbReference type="NCBI Taxonomy" id="930990"/>
    <lineage>
        <taxon>Eukaryota</taxon>
        <taxon>Fungi</taxon>
        <taxon>Dikarya</taxon>
        <taxon>Basidiomycota</taxon>
        <taxon>Agaricomycotina</taxon>
        <taxon>Agaricomycetes</taxon>
        <taxon>Cantharellales</taxon>
        <taxon>Botryobasidiaceae</taxon>
        <taxon>Botryobasidium</taxon>
    </lineage>
</organism>
<dbReference type="HOGENOM" id="CLU_2426716_0_0_1"/>
<keyword evidence="2" id="KW-1185">Reference proteome</keyword>
<evidence type="ECO:0000313" key="1">
    <source>
        <dbReference type="EMBL" id="KDQ14092.1"/>
    </source>
</evidence>